<feature type="region of interest" description="Disordered" evidence="5">
    <location>
        <begin position="1"/>
        <end position="24"/>
    </location>
</feature>
<keyword evidence="4" id="KW-0804">Transcription</keyword>
<keyword evidence="3" id="KW-0238">DNA-binding</keyword>
<evidence type="ECO:0000256" key="3">
    <source>
        <dbReference type="ARBA" id="ARBA00023125"/>
    </source>
</evidence>
<organism evidence="8 9">
    <name type="scientific">Actinomadura darangshiensis</name>
    <dbReference type="NCBI Taxonomy" id="705336"/>
    <lineage>
        <taxon>Bacteria</taxon>
        <taxon>Bacillati</taxon>
        <taxon>Actinomycetota</taxon>
        <taxon>Actinomycetes</taxon>
        <taxon>Streptosporangiales</taxon>
        <taxon>Thermomonosporaceae</taxon>
        <taxon>Actinomadura</taxon>
    </lineage>
</organism>
<dbReference type="InterPro" id="IPR036388">
    <property type="entry name" value="WH-like_DNA-bd_sf"/>
</dbReference>
<dbReference type="PANTHER" id="PTHR35807:SF1">
    <property type="entry name" value="TRANSCRIPTIONAL REGULATOR REDD"/>
    <property type="match status" value="1"/>
</dbReference>
<keyword evidence="2" id="KW-0805">Transcription regulation</keyword>
<dbReference type="InterPro" id="IPR051677">
    <property type="entry name" value="AfsR-DnrI-RedD_regulator"/>
</dbReference>
<evidence type="ECO:0000256" key="1">
    <source>
        <dbReference type="ARBA" id="ARBA00005820"/>
    </source>
</evidence>
<dbReference type="Gene3D" id="1.25.40.10">
    <property type="entry name" value="Tetratricopeptide repeat domain"/>
    <property type="match status" value="1"/>
</dbReference>
<dbReference type="AlphaFoldDB" id="A0A4R5AUN2"/>
<evidence type="ECO:0000313" key="8">
    <source>
        <dbReference type="EMBL" id="TDD76155.1"/>
    </source>
</evidence>
<dbReference type="Gene3D" id="1.10.10.10">
    <property type="entry name" value="Winged helix-like DNA-binding domain superfamily/Winged helix DNA-binding domain"/>
    <property type="match status" value="1"/>
</dbReference>
<keyword evidence="9" id="KW-1185">Reference proteome</keyword>
<comment type="caution">
    <text evidence="8">The sequence shown here is derived from an EMBL/GenBank/DDBJ whole genome shotgun (WGS) entry which is preliminary data.</text>
</comment>
<reference evidence="8 9" key="1">
    <citation type="submission" date="2019-03" db="EMBL/GenBank/DDBJ databases">
        <title>Draft genome sequences of novel Actinobacteria.</title>
        <authorList>
            <person name="Sahin N."/>
            <person name="Ay H."/>
            <person name="Saygin H."/>
        </authorList>
    </citation>
    <scope>NUCLEOTIDE SEQUENCE [LARGE SCALE GENOMIC DNA]</scope>
    <source>
        <strain evidence="8 9">DSM 45941</strain>
    </source>
</reference>
<feature type="region of interest" description="Disordered" evidence="5">
    <location>
        <begin position="54"/>
        <end position="80"/>
    </location>
</feature>
<dbReference type="SUPFAM" id="SSF46894">
    <property type="entry name" value="C-terminal effector domain of the bipartite response regulators"/>
    <property type="match status" value="1"/>
</dbReference>
<dbReference type="InterPro" id="IPR001867">
    <property type="entry name" value="OmpR/PhoB-type_DNA-bd"/>
</dbReference>
<dbReference type="GO" id="GO:0003677">
    <property type="term" value="F:DNA binding"/>
    <property type="evidence" value="ECO:0007669"/>
    <property type="project" value="UniProtKB-KW"/>
</dbReference>
<protein>
    <recommendedName>
        <fullName evidence="10">OmpR/PhoB-type domain-containing protein</fullName>
    </recommendedName>
</protein>
<dbReference type="GO" id="GO:0000160">
    <property type="term" value="P:phosphorelay signal transduction system"/>
    <property type="evidence" value="ECO:0007669"/>
    <property type="project" value="InterPro"/>
</dbReference>
<dbReference type="Pfam" id="PF00486">
    <property type="entry name" value="Trans_reg_C"/>
    <property type="match status" value="1"/>
</dbReference>
<dbReference type="PANTHER" id="PTHR35807">
    <property type="entry name" value="TRANSCRIPTIONAL REGULATOR REDD-RELATED"/>
    <property type="match status" value="1"/>
</dbReference>
<dbReference type="SUPFAM" id="SSF48452">
    <property type="entry name" value="TPR-like"/>
    <property type="match status" value="1"/>
</dbReference>
<gene>
    <name evidence="8" type="ORF">E1293_27545</name>
</gene>
<comment type="similarity">
    <text evidence="1">Belongs to the AfsR/DnrI/RedD regulatory family.</text>
</comment>
<feature type="domain" description="Bacterial transcriptional activator" evidence="7">
    <location>
        <begin position="233"/>
        <end position="377"/>
    </location>
</feature>
<sequence>MSESAARRRVPGGGVRDGDRRAGDRSELVHLLDARPAAFRRQRHLVLHARRPGDQNARAERVGVRSRVRPEGRGRARSGDHATLLTCGSAVLNVQNGSRPTFPAIRCLTCWGHPAHCTPRRPSKERVTRRVTDRVSFRILGALRAGVRGEAVDLGGRRSRLVLAALLLEPDRPVPVDRLVDVVWPERPPASARTQVAIAVSGLRRAFRQAGCAGHVIETVRPGYRIPAEAGTIDALDAQERIAGARLRAGEGRPAAAAGLYRGALALWDGPVLAGLRREPIETGALRWEELRLTALEEVAQVELALGRHHQLVGDLMGPVGEHPYRERLRALLMLALARAGRTSEALDVFQEGRRRLDEELGLEPGRELRDLQTAILRDDPSTQPPGVRYCAGPRGRALRWRRTAGTVRVIRSC</sequence>
<proteinExistence type="inferred from homology"/>
<dbReference type="EMBL" id="SMKY01000148">
    <property type="protein sequence ID" value="TDD76155.1"/>
    <property type="molecule type" value="Genomic_DNA"/>
</dbReference>
<accession>A0A4R5AUN2</accession>
<dbReference type="Pfam" id="PF03704">
    <property type="entry name" value="BTAD"/>
    <property type="match status" value="1"/>
</dbReference>
<dbReference type="InterPro" id="IPR005158">
    <property type="entry name" value="BTAD"/>
</dbReference>
<name>A0A4R5AUN2_9ACTN</name>
<evidence type="ECO:0000259" key="6">
    <source>
        <dbReference type="SMART" id="SM00862"/>
    </source>
</evidence>
<evidence type="ECO:0008006" key="10">
    <source>
        <dbReference type="Google" id="ProtNLM"/>
    </source>
</evidence>
<dbReference type="InterPro" id="IPR016032">
    <property type="entry name" value="Sig_transdc_resp-reg_C-effctor"/>
</dbReference>
<evidence type="ECO:0000259" key="7">
    <source>
        <dbReference type="SMART" id="SM01043"/>
    </source>
</evidence>
<evidence type="ECO:0000256" key="4">
    <source>
        <dbReference type="ARBA" id="ARBA00023163"/>
    </source>
</evidence>
<dbReference type="Proteomes" id="UP000295578">
    <property type="component" value="Unassembled WGS sequence"/>
</dbReference>
<dbReference type="OrthoDB" id="4054020at2"/>
<dbReference type="SMART" id="SM00862">
    <property type="entry name" value="Trans_reg_C"/>
    <property type="match status" value="1"/>
</dbReference>
<feature type="domain" description="OmpR/PhoB-type" evidence="6">
    <location>
        <begin position="149"/>
        <end position="226"/>
    </location>
</feature>
<dbReference type="InterPro" id="IPR011990">
    <property type="entry name" value="TPR-like_helical_dom_sf"/>
</dbReference>
<dbReference type="GO" id="GO:0006355">
    <property type="term" value="P:regulation of DNA-templated transcription"/>
    <property type="evidence" value="ECO:0007669"/>
    <property type="project" value="InterPro"/>
</dbReference>
<evidence type="ECO:0000256" key="2">
    <source>
        <dbReference type="ARBA" id="ARBA00023015"/>
    </source>
</evidence>
<dbReference type="CDD" id="cd15831">
    <property type="entry name" value="BTAD"/>
    <property type="match status" value="1"/>
</dbReference>
<dbReference type="SMART" id="SM01043">
    <property type="entry name" value="BTAD"/>
    <property type="match status" value="1"/>
</dbReference>
<evidence type="ECO:0000313" key="9">
    <source>
        <dbReference type="Proteomes" id="UP000295578"/>
    </source>
</evidence>
<evidence type="ECO:0000256" key="5">
    <source>
        <dbReference type="SAM" id="MobiDB-lite"/>
    </source>
</evidence>